<evidence type="ECO:0000259" key="4">
    <source>
        <dbReference type="PROSITE" id="PS50188"/>
    </source>
</evidence>
<dbReference type="InterPro" id="IPR013320">
    <property type="entry name" value="ConA-like_dom_sf"/>
</dbReference>
<proteinExistence type="predicted"/>
<dbReference type="InterPro" id="IPR043136">
    <property type="entry name" value="B30.2/SPRY_sf"/>
</dbReference>
<protein>
    <submittedName>
        <fullName evidence="6">Uncharacterized protein LOC108678452</fullName>
    </submittedName>
</protein>
<keyword evidence="1" id="KW-0479">Metal-binding</keyword>
<keyword evidence="5" id="KW-1185">Reference proteome</keyword>
<dbReference type="InterPro" id="IPR045129">
    <property type="entry name" value="RNF123/RKP/RSPRY1"/>
</dbReference>
<organism evidence="5 6">
    <name type="scientific">Hyalella azteca</name>
    <name type="common">Amphipod</name>
    <dbReference type="NCBI Taxonomy" id="294128"/>
    <lineage>
        <taxon>Eukaryota</taxon>
        <taxon>Metazoa</taxon>
        <taxon>Ecdysozoa</taxon>
        <taxon>Arthropoda</taxon>
        <taxon>Crustacea</taxon>
        <taxon>Multicrustacea</taxon>
        <taxon>Malacostraca</taxon>
        <taxon>Eumalacostraca</taxon>
        <taxon>Peracarida</taxon>
        <taxon>Amphipoda</taxon>
        <taxon>Senticaudata</taxon>
        <taxon>Talitrida</taxon>
        <taxon>Talitroidea</taxon>
        <taxon>Hyalellidae</taxon>
        <taxon>Hyalella</taxon>
    </lineage>
</organism>
<keyword evidence="3" id="KW-0862">Zinc</keyword>
<evidence type="ECO:0000313" key="6">
    <source>
        <dbReference type="RefSeq" id="XP_018022362.1"/>
    </source>
</evidence>
<dbReference type="KEGG" id="hazt:108678452"/>
<feature type="non-terminal residue" evidence="6">
    <location>
        <position position="250"/>
    </location>
</feature>
<dbReference type="Proteomes" id="UP000694843">
    <property type="component" value="Unplaced"/>
</dbReference>
<dbReference type="GO" id="GO:0008270">
    <property type="term" value="F:zinc ion binding"/>
    <property type="evidence" value="ECO:0007669"/>
    <property type="project" value="UniProtKB-KW"/>
</dbReference>
<accession>A0A8B7P978</accession>
<dbReference type="PANTHER" id="PTHR13363:SF5">
    <property type="entry name" value="E3 UBIQUITIN-PROTEIN LIGASE RNF123"/>
    <property type="match status" value="1"/>
</dbReference>
<keyword evidence="2" id="KW-0863">Zinc-finger</keyword>
<dbReference type="AlphaFoldDB" id="A0A8B7P978"/>
<dbReference type="PANTHER" id="PTHR13363">
    <property type="entry name" value="RING FINGER AND SRY DOMAIN-CONTAINING"/>
    <property type="match status" value="1"/>
</dbReference>
<evidence type="ECO:0000313" key="5">
    <source>
        <dbReference type="Proteomes" id="UP000694843"/>
    </source>
</evidence>
<dbReference type="Pfam" id="PF00622">
    <property type="entry name" value="SPRY"/>
    <property type="match status" value="1"/>
</dbReference>
<evidence type="ECO:0000256" key="3">
    <source>
        <dbReference type="ARBA" id="ARBA00022833"/>
    </source>
</evidence>
<dbReference type="InterPro" id="IPR001870">
    <property type="entry name" value="B30.2/SPRY"/>
</dbReference>
<feature type="non-terminal residue" evidence="6">
    <location>
        <position position="1"/>
    </location>
</feature>
<dbReference type="GO" id="GO:0004842">
    <property type="term" value="F:ubiquitin-protein transferase activity"/>
    <property type="evidence" value="ECO:0007669"/>
    <property type="project" value="InterPro"/>
</dbReference>
<dbReference type="SUPFAM" id="SSF49899">
    <property type="entry name" value="Concanavalin A-like lectins/glucanases"/>
    <property type="match status" value="1"/>
</dbReference>
<evidence type="ECO:0000256" key="1">
    <source>
        <dbReference type="ARBA" id="ARBA00022723"/>
    </source>
</evidence>
<feature type="domain" description="B30.2/SPRY" evidence="4">
    <location>
        <begin position="1"/>
        <end position="89"/>
    </location>
</feature>
<name>A0A8B7P978_HYAAZ</name>
<dbReference type="RefSeq" id="XP_018022362.1">
    <property type="nucleotide sequence ID" value="XM_018166873.1"/>
</dbReference>
<sequence length="250" mass="27769">DTADSYSYDGNRQRSWNVNCRKYGDSWQSGDVITCGIDMDKRTISYMRNGKHLGEAFSSIARGKDCVYFPAMSLSKHEMLVINFGGHPLQYPMPQYNVLEAEPSLQLAQSEACLLWLRSLSNVFFSRSLQLQLLGSGVSTGDVEGAVLSIVQAVVVALEQLCVGEHSGAYVVQRHVMGYVESLMPASFMPESTDKILHGLLMLATTWSRESSTSLLLPRHRRAVKVVAALLLHTSTRHLMVDKLLFVGVR</sequence>
<gene>
    <name evidence="6" type="primary">LOC108678452</name>
</gene>
<reference evidence="6" key="1">
    <citation type="submission" date="2025-08" db="UniProtKB">
        <authorList>
            <consortium name="RefSeq"/>
        </authorList>
    </citation>
    <scope>IDENTIFICATION</scope>
    <source>
        <tissue evidence="6">Whole organism</tissue>
    </source>
</reference>
<dbReference type="GeneID" id="108678452"/>
<dbReference type="OrthoDB" id="258495at2759"/>
<dbReference type="InterPro" id="IPR003877">
    <property type="entry name" value="SPRY_dom"/>
</dbReference>
<dbReference type="GO" id="GO:0051603">
    <property type="term" value="P:proteolysis involved in protein catabolic process"/>
    <property type="evidence" value="ECO:0007669"/>
    <property type="project" value="TreeGrafter"/>
</dbReference>
<dbReference type="Gene3D" id="2.60.120.920">
    <property type="match status" value="1"/>
</dbReference>
<evidence type="ECO:0000256" key="2">
    <source>
        <dbReference type="ARBA" id="ARBA00022771"/>
    </source>
</evidence>
<dbReference type="GO" id="GO:0005737">
    <property type="term" value="C:cytoplasm"/>
    <property type="evidence" value="ECO:0007669"/>
    <property type="project" value="TreeGrafter"/>
</dbReference>
<dbReference type="PROSITE" id="PS50188">
    <property type="entry name" value="B302_SPRY"/>
    <property type="match status" value="1"/>
</dbReference>